<evidence type="ECO:0000313" key="5">
    <source>
        <dbReference type="Proteomes" id="UP001230426"/>
    </source>
</evidence>
<dbReference type="Proteomes" id="UP001230426">
    <property type="component" value="Unassembled WGS sequence"/>
</dbReference>
<dbReference type="Gene3D" id="3.40.50.150">
    <property type="entry name" value="Vaccinia Virus protein VP39"/>
    <property type="match status" value="1"/>
</dbReference>
<keyword evidence="1" id="KW-0489">Methyltransferase</keyword>
<comment type="caution">
    <text evidence="4">The sequence shown here is derived from an EMBL/GenBank/DDBJ whole genome shotgun (WGS) entry which is preliminary data.</text>
</comment>
<dbReference type="EMBL" id="JAUSRB010000002">
    <property type="protein sequence ID" value="MDP9863638.1"/>
    <property type="molecule type" value="Genomic_DNA"/>
</dbReference>
<dbReference type="InterPro" id="IPR029063">
    <property type="entry name" value="SAM-dependent_MTases_sf"/>
</dbReference>
<gene>
    <name evidence="4" type="ORF">J2S55_002904</name>
</gene>
<evidence type="ECO:0000259" key="3">
    <source>
        <dbReference type="Pfam" id="PF13649"/>
    </source>
</evidence>
<dbReference type="PANTHER" id="PTHR43861">
    <property type="entry name" value="TRANS-ACONITATE 2-METHYLTRANSFERASE-RELATED"/>
    <property type="match status" value="1"/>
</dbReference>
<evidence type="ECO:0000256" key="1">
    <source>
        <dbReference type="ARBA" id="ARBA00022603"/>
    </source>
</evidence>
<dbReference type="InterPro" id="IPR041698">
    <property type="entry name" value="Methyltransf_25"/>
</dbReference>
<reference evidence="4 5" key="1">
    <citation type="submission" date="2023-07" db="EMBL/GenBank/DDBJ databases">
        <title>Sequencing the genomes of 1000 actinobacteria strains.</title>
        <authorList>
            <person name="Klenk H.-P."/>
        </authorList>
    </citation>
    <scope>NUCLEOTIDE SEQUENCE [LARGE SCALE GENOMIC DNA]</scope>
    <source>
        <strain evidence="4 5">DSM 44109</strain>
    </source>
</reference>
<sequence>MSNVKQTSKKPPLQSMGDLNWVWEWSSPEEMQIQLAGTQPRDEYLRDRVDRADWVAERLGLTPEEEIFEIGSGEGIMAKVLAPRVRSVLCTDVSQSFLAKARVTCRDHANVSYHHIENDFLEKLPTAGFDAGFSLNVFIHFNVFEIYLYLREIRRILRPGGRFGFNFVDLGEVTRDFFHHYAERYREANPVEFKGFLTWHGADLIVKIAKEAGLTPLLDEFVDEQGVGFLVLRRDEEPAA</sequence>
<keyword evidence="2" id="KW-0808">Transferase</keyword>
<keyword evidence="5" id="KW-1185">Reference proteome</keyword>
<evidence type="ECO:0000313" key="4">
    <source>
        <dbReference type="EMBL" id="MDP9863638.1"/>
    </source>
</evidence>
<name>A0ABT9R326_9ACTN</name>
<dbReference type="PANTHER" id="PTHR43861:SF1">
    <property type="entry name" value="TRANS-ACONITATE 2-METHYLTRANSFERASE"/>
    <property type="match status" value="1"/>
</dbReference>
<feature type="domain" description="Methyltransferase" evidence="3">
    <location>
        <begin position="67"/>
        <end position="161"/>
    </location>
</feature>
<evidence type="ECO:0000256" key="2">
    <source>
        <dbReference type="ARBA" id="ARBA00022679"/>
    </source>
</evidence>
<proteinExistence type="predicted"/>
<dbReference type="RefSeq" id="WP_306860697.1">
    <property type="nucleotide sequence ID" value="NZ_JAUSRB010000002.1"/>
</dbReference>
<dbReference type="SUPFAM" id="SSF53335">
    <property type="entry name" value="S-adenosyl-L-methionine-dependent methyltransferases"/>
    <property type="match status" value="1"/>
</dbReference>
<dbReference type="CDD" id="cd02440">
    <property type="entry name" value="AdoMet_MTases"/>
    <property type="match status" value="1"/>
</dbReference>
<organism evidence="4 5">
    <name type="scientific">Streptosporangium brasiliense</name>
    <dbReference type="NCBI Taxonomy" id="47480"/>
    <lineage>
        <taxon>Bacteria</taxon>
        <taxon>Bacillati</taxon>
        <taxon>Actinomycetota</taxon>
        <taxon>Actinomycetes</taxon>
        <taxon>Streptosporangiales</taxon>
        <taxon>Streptosporangiaceae</taxon>
        <taxon>Streptosporangium</taxon>
    </lineage>
</organism>
<dbReference type="Pfam" id="PF13649">
    <property type="entry name" value="Methyltransf_25"/>
    <property type="match status" value="1"/>
</dbReference>
<protein>
    <submittedName>
        <fullName evidence="4">Cyclopropane fatty-acyl-phospholipid synthase-like methyltransferase</fullName>
    </submittedName>
</protein>
<accession>A0ABT9R326</accession>